<gene>
    <name evidence="1" type="ORF">S12H4_02396</name>
</gene>
<proteinExistence type="predicted"/>
<evidence type="ECO:0008006" key="2">
    <source>
        <dbReference type="Google" id="ProtNLM"/>
    </source>
</evidence>
<dbReference type="EMBL" id="BARW01000584">
    <property type="protein sequence ID" value="GAI66431.1"/>
    <property type="molecule type" value="Genomic_DNA"/>
</dbReference>
<accession>X1RHG3</accession>
<dbReference type="SUPFAM" id="SSF53187">
    <property type="entry name" value="Zn-dependent exopeptidases"/>
    <property type="match status" value="1"/>
</dbReference>
<protein>
    <recommendedName>
        <fullName evidence="2">N-formylglutamate amidohydrolase</fullName>
    </recommendedName>
</protein>
<name>X1RHG3_9ZZZZ</name>
<dbReference type="Gene3D" id="3.40.630.40">
    <property type="entry name" value="Zn-dependent exopeptidases"/>
    <property type="match status" value="1"/>
</dbReference>
<reference evidence="1" key="1">
    <citation type="journal article" date="2014" name="Front. Microbiol.">
        <title>High frequency of phylogenetically diverse reductive dehalogenase-homologous genes in deep subseafloor sedimentary metagenomes.</title>
        <authorList>
            <person name="Kawai M."/>
            <person name="Futagami T."/>
            <person name="Toyoda A."/>
            <person name="Takaki Y."/>
            <person name="Nishi S."/>
            <person name="Hori S."/>
            <person name="Arai W."/>
            <person name="Tsubouchi T."/>
            <person name="Morono Y."/>
            <person name="Uchiyama I."/>
            <person name="Ito T."/>
            <person name="Fujiyama A."/>
            <person name="Inagaki F."/>
            <person name="Takami H."/>
        </authorList>
    </citation>
    <scope>NUCLEOTIDE SEQUENCE</scope>
    <source>
        <strain evidence="1">Expedition CK06-06</strain>
    </source>
</reference>
<feature type="non-terminal residue" evidence="1">
    <location>
        <position position="184"/>
    </location>
</feature>
<evidence type="ECO:0000313" key="1">
    <source>
        <dbReference type="EMBL" id="GAI66431.1"/>
    </source>
</evidence>
<dbReference type="AlphaFoldDB" id="X1RHG3"/>
<comment type="caution">
    <text evidence="1">The sequence shown here is derived from an EMBL/GenBank/DDBJ whole genome shotgun (WGS) entry which is preliminary data.</text>
</comment>
<organism evidence="1">
    <name type="scientific">marine sediment metagenome</name>
    <dbReference type="NCBI Taxonomy" id="412755"/>
    <lineage>
        <taxon>unclassified sequences</taxon>
        <taxon>metagenomes</taxon>
        <taxon>ecological metagenomes</taxon>
    </lineage>
</organism>
<sequence length="184" mass="21295">MVDIKDCIEYNRGSIPLIISVPHGGTTKCDHIPRRTNGIHGIDKDTIKLVRELIEMINTVFKLKTPSYIISKILRAKIDFNRNSSEAFDQESELAKRIYHFYHNKIEELILYNLETFNRSMLIDIHGFEKDKRPKGFRDVELILGTNNLESLYPNSIPKRDWGENLRGKIVKKFNNLNIAIAPG</sequence>